<dbReference type="EMBL" id="KP975077">
    <property type="protein sequence ID" value="AKJ19262.1"/>
    <property type="molecule type" value="Genomic_DNA"/>
</dbReference>
<organism evidence="1">
    <name type="scientific">Enterobacter cloacae</name>
    <dbReference type="NCBI Taxonomy" id="550"/>
    <lineage>
        <taxon>Bacteria</taxon>
        <taxon>Pseudomonadati</taxon>
        <taxon>Pseudomonadota</taxon>
        <taxon>Gammaproteobacteria</taxon>
        <taxon>Enterobacterales</taxon>
        <taxon>Enterobacteriaceae</taxon>
        <taxon>Enterobacter</taxon>
        <taxon>Enterobacter cloacae complex</taxon>
    </lineage>
</organism>
<reference evidence="1" key="1">
    <citation type="submission" date="2015-03" db="EMBL/GenBank/DDBJ databases">
        <title>Allelic Variants of blaVIM Reside on Diverse Mobile Genetic Elements in Gram-negative Clinical Isolates from the USA.</title>
        <authorList>
            <person name="McGann P."/>
            <person name="Snesrud E."/>
            <person name="Ong A.C."/>
            <person name="Clifford R."/>
            <person name="Kwak Y.I."/>
            <person name="Steele E.D."/>
            <person name="Rabinowitz R."/>
            <person name="Waterman P.E."/>
            <person name="Lesho E."/>
        </authorList>
    </citation>
    <scope>NUCLEOTIDE SEQUENCE</scope>
    <source>
        <strain evidence="1">MRSN17626</strain>
        <plasmid evidence="1">pMRVIM0813</plasmid>
    </source>
</reference>
<dbReference type="AlphaFoldDB" id="A0A0G3B370"/>
<proteinExistence type="predicted"/>
<protein>
    <submittedName>
        <fullName evidence="1">TniQ</fullName>
    </submittedName>
</protein>
<name>A0A0G3B370_ENTCL</name>
<geneLocation type="plasmid" evidence="1">
    <name>pMRVIM0813</name>
</geneLocation>
<keyword evidence="1" id="KW-0614">Plasmid</keyword>
<accession>A0A0G3B370</accession>
<sequence length="53" mass="5769">MISLSPPTICNSAISTMLNTRVGSVAKIVKLEHAWRRLDGRNDDGFQVAPFPG</sequence>
<evidence type="ECO:0000313" key="1">
    <source>
        <dbReference type="EMBL" id="AKJ19262.1"/>
    </source>
</evidence>